<dbReference type="EMBL" id="JAULUE010002065">
    <property type="protein sequence ID" value="KAK5879024.1"/>
    <property type="molecule type" value="Genomic_DNA"/>
</dbReference>
<reference evidence="1 2" key="1">
    <citation type="journal article" date="2023" name="Mol. Biol. Evol.">
        <title>Genomics of Secondarily Temperate Adaptation in the Only Non-Antarctic Icefish.</title>
        <authorList>
            <person name="Rivera-Colon A.G."/>
            <person name="Rayamajhi N."/>
            <person name="Minhas B.F."/>
            <person name="Madrigal G."/>
            <person name="Bilyk K.T."/>
            <person name="Yoon V."/>
            <person name="Hune M."/>
            <person name="Gregory S."/>
            <person name="Cheng C.H.C."/>
            <person name="Catchen J.M."/>
        </authorList>
    </citation>
    <scope>NUCLEOTIDE SEQUENCE [LARGE SCALE GENOMIC DNA]</scope>
    <source>
        <strain evidence="1">JC2023a</strain>
    </source>
</reference>
<sequence>MEVWRHQRHNYSSAKVYCSYFHVRAMNKYANRGDGNEELGDYTQRGGLPERVVGLWPAEFPRFRCTSWIEVSLVRVPQGKKLRKIRKFETN</sequence>
<keyword evidence="2" id="KW-1185">Reference proteome</keyword>
<dbReference type="AlphaFoldDB" id="A0AAN8GIG8"/>
<comment type="caution">
    <text evidence="1">The sequence shown here is derived from an EMBL/GenBank/DDBJ whole genome shotgun (WGS) entry which is preliminary data.</text>
</comment>
<evidence type="ECO:0000313" key="1">
    <source>
        <dbReference type="EMBL" id="KAK5879024.1"/>
    </source>
</evidence>
<proteinExistence type="predicted"/>
<name>A0AAN8GIG8_9TELE</name>
<gene>
    <name evidence="1" type="ORF">CesoFtcFv8_024374</name>
</gene>
<dbReference type="Proteomes" id="UP001335648">
    <property type="component" value="Unassembled WGS sequence"/>
</dbReference>
<protein>
    <submittedName>
        <fullName evidence="1">Uncharacterized protein</fullName>
    </submittedName>
</protein>
<accession>A0AAN8GIG8</accession>
<organism evidence="1 2">
    <name type="scientific">Champsocephalus esox</name>
    <name type="common">pike icefish</name>
    <dbReference type="NCBI Taxonomy" id="159716"/>
    <lineage>
        <taxon>Eukaryota</taxon>
        <taxon>Metazoa</taxon>
        <taxon>Chordata</taxon>
        <taxon>Craniata</taxon>
        <taxon>Vertebrata</taxon>
        <taxon>Euteleostomi</taxon>
        <taxon>Actinopterygii</taxon>
        <taxon>Neopterygii</taxon>
        <taxon>Teleostei</taxon>
        <taxon>Neoteleostei</taxon>
        <taxon>Acanthomorphata</taxon>
        <taxon>Eupercaria</taxon>
        <taxon>Perciformes</taxon>
        <taxon>Notothenioidei</taxon>
        <taxon>Channichthyidae</taxon>
        <taxon>Champsocephalus</taxon>
    </lineage>
</organism>
<evidence type="ECO:0000313" key="2">
    <source>
        <dbReference type="Proteomes" id="UP001335648"/>
    </source>
</evidence>